<evidence type="ECO:0000256" key="1">
    <source>
        <dbReference type="ARBA" id="ARBA00001966"/>
    </source>
</evidence>
<protein>
    <submittedName>
        <fullName evidence="10">Threonylcarbamoyladenosine tRNA methylthiotransferase MtaB</fullName>
    </submittedName>
</protein>
<keyword evidence="3 10" id="KW-0808">Transferase</keyword>
<evidence type="ECO:0000256" key="3">
    <source>
        <dbReference type="ARBA" id="ARBA00022679"/>
    </source>
</evidence>
<dbReference type="SMART" id="SM00729">
    <property type="entry name" value="Elp3"/>
    <property type="match status" value="1"/>
</dbReference>
<dbReference type="AlphaFoldDB" id="A0A1T4LD14"/>
<dbReference type="InterPro" id="IPR013848">
    <property type="entry name" value="Methylthiotransferase_N"/>
</dbReference>
<comment type="cofactor">
    <cofactor evidence="1">
        <name>[4Fe-4S] cluster</name>
        <dbReference type="ChEBI" id="CHEBI:49883"/>
    </cofactor>
</comment>
<dbReference type="Pfam" id="PF04055">
    <property type="entry name" value="Radical_SAM"/>
    <property type="match status" value="1"/>
</dbReference>
<dbReference type="RefSeq" id="WP_234975406.1">
    <property type="nucleotide sequence ID" value="NZ_FUWG01000011.1"/>
</dbReference>
<sequence length="474" mass="52076">MKVHFETTGCRLNQIESESAARIFLDKSFSVSLSSFTAKSAVDSDIILCVLNTCAVTQKAEQKNRRIIRLLLEKCPRAAVLVTGCYAQLSPENIESIDKRIAALPGLLKSRIEDVAAELSAFIAEKSEFCAADFTAILKAGICARAPEKSGFSENAFKLSTDSFLAHSRSSIKIQDGCNNACSYCTIHIARGHSVSLDARTVIDRVKQLESAGQSEVVFTGVNIGQYRGAYNSGYIDFAHLLKLCLEETSSICFRISSLYPEVADDFFCDVIRDCRVRPHFHISVQSGSDSVLKRMARAYTADDVRVACRKLSDAKKNPFLACDIITGFPGETDSDFEDTLSLCRDCGFAWVHIFPFSERPGTPACAMKPKIPQSVSGERARVLGEWAALSKIRYIESCIGNTYSAVLETVKRPAVYADGMEMYHAVTENFLHCKIIRKPSDKKIQPGSAVFVRIISAVLSKKGGEIDCTAEIV</sequence>
<dbReference type="PANTHER" id="PTHR11918">
    <property type="entry name" value="RADICAL SAM PROTEINS"/>
    <property type="match status" value="1"/>
</dbReference>
<evidence type="ECO:0000313" key="11">
    <source>
        <dbReference type="Proteomes" id="UP000190423"/>
    </source>
</evidence>
<dbReference type="InterPro" id="IPR006638">
    <property type="entry name" value="Elp3/MiaA/NifB-like_rSAM"/>
</dbReference>
<dbReference type="GeneID" id="78316834"/>
<dbReference type="GO" id="GO:0046872">
    <property type="term" value="F:metal ion binding"/>
    <property type="evidence" value="ECO:0007669"/>
    <property type="project" value="UniProtKB-KW"/>
</dbReference>
<dbReference type="PROSITE" id="PS51449">
    <property type="entry name" value="MTTASE_N"/>
    <property type="match status" value="1"/>
</dbReference>
<dbReference type="InterPro" id="IPR058240">
    <property type="entry name" value="rSAM_sf"/>
</dbReference>
<keyword evidence="2" id="KW-0004">4Fe-4S</keyword>
<accession>A0A1T4LD14</accession>
<dbReference type="Proteomes" id="UP000190423">
    <property type="component" value="Unassembled WGS sequence"/>
</dbReference>
<dbReference type="SFLD" id="SFLDG01082">
    <property type="entry name" value="B12-binding_domain_containing"/>
    <property type="match status" value="1"/>
</dbReference>
<evidence type="ECO:0000256" key="5">
    <source>
        <dbReference type="ARBA" id="ARBA00022723"/>
    </source>
</evidence>
<dbReference type="InterPro" id="IPR007197">
    <property type="entry name" value="rSAM"/>
</dbReference>
<dbReference type="InterPro" id="IPR023404">
    <property type="entry name" value="rSAM_horseshoe"/>
</dbReference>
<dbReference type="GO" id="GO:0051539">
    <property type="term" value="F:4 iron, 4 sulfur cluster binding"/>
    <property type="evidence" value="ECO:0007669"/>
    <property type="project" value="UniProtKB-KW"/>
</dbReference>
<dbReference type="NCBIfam" id="TIGR01579">
    <property type="entry name" value="MiaB-like-C"/>
    <property type="match status" value="1"/>
</dbReference>
<evidence type="ECO:0000259" key="8">
    <source>
        <dbReference type="PROSITE" id="PS51449"/>
    </source>
</evidence>
<feature type="domain" description="MTTase N-terminal" evidence="8">
    <location>
        <begin position="1"/>
        <end position="121"/>
    </location>
</feature>
<dbReference type="InterPro" id="IPR020612">
    <property type="entry name" value="Methylthiotransferase_CS"/>
</dbReference>
<dbReference type="GO" id="GO:0035598">
    <property type="term" value="F:tRNA (N(6)-L-threonylcarbamoyladenosine(37)-C(2))-methylthiotransferase activity"/>
    <property type="evidence" value="ECO:0007669"/>
    <property type="project" value="TreeGrafter"/>
</dbReference>
<dbReference type="Gene3D" id="3.40.50.12160">
    <property type="entry name" value="Methylthiotransferase, N-terminal domain"/>
    <property type="match status" value="1"/>
</dbReference>
<dbReference type="PANTHER" id="PTHR11918:SF45">
    <property type="entry name" value="THREONYLCARBAMOYLADENOSINE TRNA METHYLTHIOTRANSFERASE"/>
    <property type="match status" value="1"/>
</dbReference>
<dbReference type="STRING" id="261392.SAMN02745149_01545"/>
<dbReference type="PROSITE" id="PS51918">
    <property type="entry name" value="RADICAL_SAM"/>
    <property type="match status" value="1"/>
</dbReference>
<name>A0A1T4LD14_TREPO</name>
<dbReference type="Gene3D" id="3.80.30.20">
    <property type="entry name" value="tm_1862 like domain"/>
    <property type="match status" value="1"/>
</dbReference>
<feature type="domain" description="Radical SAM core" evidence="9">
    <location>
        <begin position="164"/>
        <end position="394"/>
    </location>
</feature>
<dbReference type="InterPro" id="IPR038135">
    <property type="entry name" value="Methylthiotransferase_N_sf"/>
</dbReference>
<proteinExistence type="predicted"/>
<keyword evidence="4" id="KW-0949">S-adenosyl-L-methionine</keyword>
<dbReference type="EMBL" id="FUWG01000011">
    <property type="protein sequence ID" value="SJZ52580.1"/>
    <property type="molecule type" value="Genomic_DNA"/>
</dbReference>
<evidence type="ECO:0000256" key="7">
    <source>
        <dbReference type="ARBA" id="ARBA00023014"/>
    </source>
</evidence>
<keyword evidence="6" id="KW-0408">Iron</keyword>
<evidence type="ECO:0000313" key="10">
    <source>
        <dbReference type="EMBL" id="SJZ52580.1"/>
    </source>
</evidence>
<keyword evidence="5" id="KW-0479">Metal-binding</keyword>
<gene>
    <name evidence="10" type="ORF">SAMN02745149_01545</name>
</gene>
<dbReference type="NCBIfam" id="TIGR00089">
    <property type="entry name" value="MiaB/RimO family radical SAM methylthiotransferase"/>
    <property type="match status" value="1"/>
</dbReference>
<keyword evidence="11" id="KW-1185">Reference proteome</keyword>
<reference evidence="10 11" key="1">
    <citation type="submission" date="2017-02" db="EMBL/GenBank/DDBJ databases">
        <authorList>
            <person name="Peterson S.W."/>
        </authorList>
    </citation>
    <scope>NUCLEOTIDE SEQUENCE [LARGE SCALE GENOMIC DNA]</scope>
    <source>
        <strain evidence="10 11">ATCC BAA-908</strain>
    </source>
</reference>
<keyword evidence="7" id="KW-0411">Iron-sulfur</keyword>
<dbReference type="InterPro" id="IPR006467">
    <property type="entry name" value="MiaB-like_bact"/>
</dbReference>
<dbReference type="SUPFAM" id="SSF102114">
    <property type="entry name" value="Radical SAM enzymes"/>
    <property type="match status" value="1"/>
</dbReference>
<evidence type="ECO:0000256" key="4">
    <source>
        <dbReference type="ARBA" id="ARBA00022691"/>
    </source>
</evidence>
<dbReference type="Pfam" id="PF00919">
    <property type="entry name" value="UPF0004"/>
    <property type="match status" value="1"/>
</dbReference>
<evidence type="ECO:0000256" key="2">
    <source>
        <dbReference type="ARBA" id="ARBA00022485"/>
    </source>
</evidence>
<dbReference type="PROSITE" id="PS01278">
    <property type="entry name" value="MTTASE_RADICAL"/>
    <property type="match status" value="1"/>
</dbReference>
<evidence type="ECO:0000259" key="9">
    <source>
        <dbReference type="PROSITE" id="PS51918"/>
    </source>
</evidence>
<evidence type="ECO:0000256" key="6">
    <source>
        <dbReference type="ARBA" id="ARBA00023004"/>
    </source>
</evidence>
<dbReference type="InterPro" id="IPR005839">
    <property type="entry name" value="Methylthiotransferase"/>
</dbReference>
<dbReference type="CDD" id="cd01335">
    <property type="entry name" value="Radical_SAM"/>
    <property type="match status" value="1"/>
</dbReference>
<organism evidence="10 11">
    <name type="scientific">Treponema porcinum</name>
    <dbReference type="NCBI Taxonomy" id="261392"/>
    <lineage>
        <taxon>Bacteria</taxon>
        <taxon>Pseudomonadati</taxon>
        <taxon>Spirochaetota</taxon>
        <taxon>Spirochaetia</taxon>
        <taxon>Spirochaetales</taxon>
        <taxon>Treponemataceae</taxon>
        <taxon>Treponema</taxon>
    </lineage>
</organism>
<dbReference type="SFLD" id="SFLDS00029">
    <property type="entry name" value="Radical_SAM"/>
    <property type="match status" value="1"/>
</dbReference>